<evidence type="ECO:0000313" key="4">
    <source>
        <dbReference type="Proteomes" id="UP000253324"/>
    </source>
</evidence>
<dbReference type="AlphaFoldDB" id="A0A368YXA5"/>
<dbReference type="GO" id="GO:0008168">
    <property type="term" value="F:methyltransferase activity"/>
    <property type="evidence" value="ECO:0007669"/>
    <property type="project" value="UniProtKB-KW"/>
</dbReference>
<dbReference type="Pfam" id="PF13704">
    <property type="entry name" value="Glyco_tranf_2_4"/>
    <property type="match status" value="1"/>
</dbReference>
<dbReference type="GO" id="GO:0032259">
    <property type="term" value="P:methylation"/>
    <property type="evidence" value="ECO:0007669"/>
    <property type="project" value="UniProtKB-KW"/>
</dbReference>
<dbReference type="GO" id="GO:0071770">
    <property type="term" value="P:DIM/DIP cell wall layer assembly"/>
    <property type="evidence" value="ECO:0007669"/>
    <property type="project" value="TreeGrafter"/>
</dbReference>
<evidence type="ECO:0000313" key="3">
    <source>
        <dbReference type="EMBL" id="RCW83587.1"/>
    </source>
</evidence>
<dbReference type="InterPro" id="IPR029044">
    <property type="entry name" value="Nucleotide-diphossugar_trans"/>
</dbReference>
<dbReference type="Proteomes" id="UP000253324">
    <property type="component" value="Unassembled WGS sequence"/>
</dbReference>
<dbReference type="InterPro" id="IPR029063">
    <property type="entry name" value="SAM-dependent_MTases_sf"/>
</dbReference>
<keyword evidence="4" id="KW-1185">Reference proteome</keyword>
<sequence length="617" mass="70168">MRLNISCVCMMRNESPILEAFLDQAAEFFDALYLVDHSSSDNSVEIATHRKMDGLQLFNLISAGYPQSEIATFFARRVFENPGADYLFFLDCDEFLPFTNRSELEDFLVANSSYDVIELPWLNICPESLNGGNIFGQPFTQAAHPSPILKVVLSRRAFDKSEQLKVYQGYHGVEAKGCDLATTRPAKTYLLHIPIRSRVQIAFKLVSGHNRIGSQASLIKKKEGTHWQDLANEFRFCNKPDEFLIGMALNYPNIRDNTKGIPLKFLFPYIKSEYCEDAHFIEKSTVALLSSKNSVLESESSFTLLDCQGEIILSNNSVEKFTQMNIVSSSQIIPPYDEQDVFSTLFEPLFNLPTKMPPTAWSGHIPFLFVLFKLLRPRCYVELGVHNGASFITACTAAKQYQLETQLFGIDCWFGDEHAGFYDGDATYNDLLNYTERTFRNARLIRSYFHEARPSFTAGSVDLLHIDGLHTYDAVKEDYTTWVTAMAPSGVVLFHDTNVHDRGFGVHRLWNELSADYFTLEFFHSYGLGVLFLNAEDPRISLLAELKKQVHQWPFYRNLVALIAESLPERVGWIENSRRVAELQGQLDASKMQAAGLLNSTSWKITRPLRSVVSRLR</sequence>
<dbReference type="PANTHER" id="PTHR40048:SF1">
    <property type="entry name" value="RHAMNOSYL O-METHYLTRANSFERASE"/>
    <property type="match status" value="1"/>
</dbReference>
<accession>A0A368YXA5</accession>
<dbReference type="EMBL" id="QPJM01000005">
    <property type="protein sequence ID" value="RCW83587.1"/>
    <property type="molecule type" value="Genomic_DNA"/>
</dbReference>
<dbReference type="SUPFAM" id="SSF53335">
    <property type="entry name" value="S-adenosyl-L-methionine-dependent methyltransferases"/>
    <property type="match status" value="1"/>
</dbReference>
<protein>
    <submittedName>
        <fullName evidence="3">Glycosyl transferase family 2</fullName>
    </submittedName>
</protein>
<dbReference type="GO" id="GO:0005886">
    <property type="term" value="C:plasma membrane"/>
    <property type="evidence" value="ECO:0007669"/>
    <property type="project" value="TreeGrafter"/>
</dbReference>
<evidence type="ECO:0000256" key="1">
    <source>
        <dbReference type="ARBA" id="ARBA00022603"/>
    </source>
</evidence>
<dbReference type="SUPFAM" id="SSF53448">
    <property type="entry name" value="Nucleotide-diphospho-sugar transferases"/>
    <property type="match status" value="1"/>
</dbReference>
<dbReference type="Gene3D" id="3.40.50.150">
    <property type="entry name" value="Vaccinia Virus protein VP39"/>
    <property type="match status" value="1"/>
</dbReference>
<gene>
    <name evidence="3" type="ORF">C7476_10581</name>
</gene>
<proteinExistence type="predicted"/>
<dbReference type="OrthoDB" id="9816424at2"/>
<organism evidence="3 4">
    <name type="scientific">Phyllobacterium bourgognense</name>
    <dbReference type="NCBI Taxonomy" id="314236"/>
    <lineage>
        <taxon>Bacteria</taxon>
        <taxon>Pseudomonadati</taxon>
        <taxon>Pseudomonadota</taxon>
        <taxon>Alphaproteobacteria</taxon>
        <taxon>Hyphomicrobiales</taxon>
        <taxon>Phyllobacteriaceae</taxon>
        <taxon>Phyllobacterium</taxon>
    </lineage>
</organism>
<dbReference type="PANTHER" id="PTHR40048">
    <property type="entry name" value="RHAMNOSYL O-METHYLTRANSFERASE"/>
    <property type="match status" value="1"/>
</dbReference>
<reference evidence="3 4" key="1">
    <citation type="submission" date="2018-07" db="EMBL/GenBank/DDBJ databases">
        <title>Genomic Encyclopedia of Type Strains, Phase III (KMG-III): the genomes of soil and plant-associated and newly described type strains.</title>
        <authorList>
            <person name="Whitman W."/>
        </authorList>
    </citation>
    <scope>NUCLEOTIDE SEQUENCE [LARGE SCALE GENOMIC DNA]</scope>
    <source>
        <strain evidence="3 4">31-25a</strain>
    </source>
</reference>
<keyword evidence="2 3" id="KW-0808">Transferase</keyword>
<name>A0A368YXA5_9HYPH</name>
<comment type="caution">
    <text evidence="3">The sequence shown here is derived from an EMBL/GenBank/DDBJ whole genome shotgun (WGS) entry which is preliminary data.</text>
</comment>
<keyword evidence="1" id="KW-0489">Methyltransferase</keyword>
<evidence type="ECO:0000256" key="2">
    <source>
        <dbReference type="ARBA" id="ARBA00022679"/>
    </source>
</evidence>
<dbReference type="Pfam" id="PF13578">
    <property type="entry name" value="Methyltransf_24"/>
    <property type="match status" value="1"/>
</dbReference>